<reference evidence="1" key="1">
    <citation type="submission" date="2024-06" db="EMBL/GenBank/DDBJ databases">
        <authorList>
            <consortium name="consrtm"/>
            <person name="Uemura M."/>
            <person name="Terahara T."/>
        </authorList>
    </citation>
    <scope>NUCLEOTIDE SEQUENCE</scope>
    <source>
        <strain evidence="1">KM77-8</strain>
    </source>
</reference>
<protein>
    <submittedName>
        <fullName evidence="1">DUF5133 domain-containing protein</fullName>
    </submittedName>
</protein>
<organism evidence="1">
    <name type="scientific">Streptomyces haneummycinicus</name>
    <dbReference type="NCBI Taxonomy" id="3074435"/>
    <lineage>
        <taxon>Bacteria</taxon>
        <taxon>Bacillati</taxon>
        <taxon>Actinomycetota</taxon>
        <taxon>Actinomycetes</taxon>
        <taxon>Kitasatosporales</taxon>
        <taxon>Streptomycetaceae</taxon>
        <taxon>Streptomyces</taxon>
    </lineage>
</organism>
<name>A0AAT9HMV8_9ACTN</name>
<sequence length="104" mass="10989">MEGHTACVVSVGSGIRSENQRGRFVLVPDPKAVRQLLTLYATLRIAQAERYSLHAARELEGVCDALCATMGASGVHEAIVLADALLDQARTPDAEEEGGLSLAV</sequence>
<dbReference type="AlphaFoldDB" id="A0AAT9HMV8"/>
<proteinExistence type="predicted"/>
<dbReference type="EMBL" id="AP035768">
    <property type="protein sequence ID" value="BFO18871.1"/>
    <property type="molecule type" value="Genomic_DNA"/>
</dbReference>
<dbReference type="InterPro" id="IPR033457">
    <property type="entry name" value="DUF5133"/>
</dbReference>
<dbReference type="Pfam" id="PF17196">
    <property type="entry name" value="DUF5133"/>
    <property type="match status" value="1"/>
</dbReference>
<gene>
    <name evidence="1" type="ORF">SHKM778_52590</name>
</gene>
<evidence type="ECO:0000313" key="1">
    <source>
        <dbReference type="EMBL" id="BFO18871.1"/>
    </source>
</evidence>
<accession>A0AAT9HMV8</accession>
<reference evidence="1" key="2">
    <citation type="submission" date="2024-07" db="EMBL/GenBank/DDBJ databases">
        <title>Streptomyces haneummycinica sp. nov., a new antibiotic-producing actinobacterium isolated from marine sediment.</title>
        <authorList>
            <person name="Uemura M."/>
            <person name="Hamada M."/>
            <person name="Hirano S."/>
            <person name="Kobayashi K."/>
            <person name="Ohshiro T."/>
            <person name="Kobayashi T."/>
            <person name="Terahara T."/>
        </authorList>
    </citation>
    <scope>NUCLEOTIDE SEQUENCE</scope>
    <source>
        <strain evidence="1">KM77-8</strain>
    </source>
</reference>